<dbReference type="PIRSF" id="PIRSF000423">
    <property type="entry name" value="ArgA"/>
    <property type="match status" value="1"/>
</dbReference>
<keyword evidence="5" id="KW-0012">Acyltransferase</keyword>
<comment type="pathway">
    <text evidence="1">Amino-acid biosynthesis; L-arginine biosynthesis; N(2)-acetyl-L-ornithine from L-glutamate: step 1/4.</text>
</comment>
<evidence type="ECO:0000256" key="5">
    <source>
        <dbReference type="ARBA" id="ARBA00023315"/>
    </source>
</evidence>
<dbReference type="GO" id="GO:0006526">
    <property type="term" value="P:L-arginine biosynthetic process"/>
    <property type="evidence" value="ECO:0007669"/>
    <property type="project" value="UniProtKB-UniPathway"/>
</dbReference>
<dbReference type="PANTHER" id="PTHR30602">
    <property type="entry name" value="AMINO-ACID ACETYLTRANSFERASE"/>
    <property type="match status" value="1"/>
</dbReference>
<dbReference type="eggNOG" id="KOG2436">
    <property type="taxonomic scope" value="Eukaryota"/>
</dbReference>
<dbReference type="HAMAP" id="MF_01105">
    <property type="entry name" value="N_acetyl_glu_synth"/>
    <property type="match status" value="1"/>
</dbReference>
<dbReference type="EMBL" id="AGSI01000002">
    <property type="protein sequence ID" value="EIE26665.1"/>
    <property type="molecule type" value="Genomic_DNA"/>
</dbReference>
<comment type="similarity">
    <text evidence="2">Belongs to the acetyltransferase family. ArgA subfamily.</text>
</comment>
<dbReference type="SUPFAM" id="SSF53633">
    <property type="entry name" value="Carbamate kinase-like"/>
    <property type="match status" value="2"/>
</dbReference>
<sequence>MASPYIEGHRGRTFVIVLPGEVFQEKDNLHCFLEDVSLLHAGLGIRLVIVVGHQQQIDERLKQQGLEPRFVGGYRVTDATALRASAEAAGLTRMEVEAHLSRALSVPVVRRHARGGADSSDCFHYGPAVRIVSGNYVTGKRRGVIDGVDFGATGSVRFVQADAVRQQLELGHVVLLSSLAYSAAGEVLNCNSYDVATHAAIELGADKFICVLDGLPDMQLPQWLPLGDAEKLIGDRAQVRPGALILQRERTPPRGHLADDDAGHGACNVMRYTQKAVNGSINELEFDLDCWKAMHIPTGLLASVVACKNGVKRAHLVSAYIEGGLILELYSRDGVGTMISTDFYEGIRPARQSDLKAIEELLAPLERAGITKHRSKKALMADIPHFTVVERESKLLACALLVELGASLDGVECGELAAFCVHPSYRGSGRGDSLLDYVEQQARDKGIRRLVLLTTRTADFFEQRDFLHAGVAHESNLLPDSRRAIVDPARNSKLYIKALFDLDEAAPRAGKRIGF</sequence>
<comment type="caution">
    <text evidence="8">The sequence shown here is derived from an EMBL/GenBank/DDBJ whole genome shotgun (WGS) entry which is preliminary data.</text>
</comment>
<evidence type="ECO:0000313" key="8">
    <source>
        <dbReference type="EMBL" id="EIE26665.1"/>
    </source>
</evidence>
<dbReference type="InterPro" id="IPR016181">
    <property type="entry name" value="Acyl_CoA_acyltransferase"/>
</dbReference>
<dbReference type="CDD" id="cd04301">
    <property type="entry name" value="NAT_SF"/>
    <property type="match status" value="1"/>
</dbReference>
<evidence type="ECO:0000256" key="3">
    <source>
        <dbReference type="ARBA" id="ARBA00012697"/>
    </source>
</evidence>
<dbReference type="InterPro" id="IPR001048">
    <property type="entry name" value="Asp/Glu/Uridylate_kinase"/>
</dbReference>
<organism evidence="8 9">
    <name type="scientific">Coccomyxa subellipsoidea (strain C-169)</name>
    <name type="common">Green microalga</name>
    <dbReference type="NCBI Taxonomy" id="574566"/>
    <lineage>
        <taxon>Eukaryota</taxon>
        <taxon>Viridiplantae</taxon>
        <taxon>Chlorophyta</taxon>
        <taxon>core chlorophytes</taxon>
        <taxon>Trebouxiophyceae</taxon>
        <taxon>Trebouxiophyceae incertae sedis</taxon>
        <taxon>Coccomyxaceae</taxon>
        <taxon>Coccomyxa</taxon>
        <taxon>Coccomyxa subellipsoidea</taxon>
    </lineage>
</organism>
<dbReference type="STRING" id="574566.I0Z7P6"/>
<dbReference type="RefSeq" id="XP_005651209.1">
    <property type="nucleotide sequence ID" value="XM_005651152.1"/>
</dbReference>
<dbReference type="PANTHER" id="PTHR30602:SF12">
    <property type="entry name" value="AMINO-ACID ACETYLTRANSFERASE NAGS1, CHLOROPLASTIC-RELATED"/>
    <property type="match status" value="1"/>
</dbReference>
<gene>
    <name evidence="8" type="ORF">COCSUDRAFT_21827</name>
</gene>
<dbReference type="Pfam" id="PF00583">
    <property type="entry name" value="Acetyltransf_1"/>
    <property type="match status" value="1"/>
</dbReference>
<dbReference type="Pfam" id="PF00696">
    <property type="entry name" value="AA_kinase"/>
    <property type="match status" value="1"/>
</dbReference>
<dbReference type="KEGG" id="csl:COCSUDRAFT_21827"/>
<protein>
    <recommendedName>
        <fullName evidence="3">amino-acid N-acetyltransferase</fullName>
        <ecNumber evidence="3">2.3.1.1</ecNumber>
    </recommendedName>
</protein>
<dbReference type="AlphaFoldDB" id="I0Z7P6"/>
<dbReference type="InterPro" id="IPR036393">
    <property type="entry name" value="AceGlu_kinase-like_sf"/>
</dbReference>
<dbReference type="GO" id="GO:0004042">
    <property type="term" value="F:L-glutamate N-acetyltransferase activity"/>
    <property type="evidence" value="ECO:0007669"/>
    <property type="project" value="InterPro"/>
</dbReference>
<evidence type="ECO:0000256" key="4">
    <source>
        <dbReference type="ARBA" id="ARBA00022679"/>
    </source>
</evidence>
<name>I0Z7P6_COCSC</name>
<dbReference type="GO" id="GO:0005737">
    <property type="term" value="C:cytoplasm"/>
    <property type="evidence" value="ECO:0007669"/>
    <property type="project" value="InterPro"/>
</dbReference>
<dbReference type="InterPro" id="IPR000182">
    <property type="entry name" value="GNAT_dom"/>
</dbReference>
<feature type="domain" description="N-acetyltransferase" evidence="7">
    <location>
        <begin position="345"/>
        <end position="501"/>
    </location>
</feature>
<proteinExistence type="inferred from homology"/>
<evidence type="ECO:0000256" key="2">
    <source>
        <dbReference type="ARBA" id="ARBA00009145"/>
    </source>
</evidence>
<dbReference type="SUPFAM" id="SSF55729">
    <property type="entry name" value="Acyl-CoA N-acyltransferases (Nat)"/>
    <property type="match status" value="1"/>
</dbReference>
<evidence type="ECO:0000256" key="1">
    <source>
        <dbReference type="ARBA" id="ARBA00004925"/>
    </source>
</evidence>
<reference evidence="8 9" key="1">
    <citation type="journal article" date="2012" name="Genome Biol.">
        <title>The genome of the polar eukaryotic microalga coccomyxa subellipsoidea reveals traits of cold adaptation.</title>
        <authorList>
            <person name="Blanc G."/>
            <person name="Agarkova I."/>
            <person name="Grimwood J."/>
            <person name="Kuo A."/>
            <person name="Brueggeman A."/>
            <person name="Dunigan D."/>
            <person name="Gurnon J."/>
            <person name="Ladunga I."/>
            <person name="Lindquist E."/>
            <person name="Lucas S."/>
            <person name="Pangilinan J."/>
            <person name="Proschold T."/>
            <person name="Salamov A."/>
            <person name="Schmutz J."/>
            <person name="Weeks D."/>
            <person name="Yamada T."/>
            <person name="Claverie J.M."/>
            <person name="Grigoriev I."/>
            <person name="Van Etten J."/>
            <person name="Lomsadze A."/>
            <person name="Borodovsky M."/>
        </authorList>
    </citation>
    <scope>NUCLEOTIDE SEQUENCE [LARGE SCALE GENOMIC DNA]</scope>
    <source>
        <strain evidence="8 9">C-169</strain>
    </source>
</reference>
<keyword evidence="4" id="KW-0808">Transferase</keyword>
<accession>I0Z7P6</accession>
<dbReference type="Gene3D" id="3.40.1160.10">
    <property type="entry name" value="Acetylglutamate kinase-like"/>
    <property type="match status" value="1"/>
</dbReference>
<evidence type="ECO:0000256" key="6">
    <source>
        <dbReference type="ARBA" id="ARBA00048372"/>
    </source>
</evidence>
<evidence type="ECO:0000313" key="9">
    <source>
        <dbReference type="Proteomes" id="UP000007264"/>
    </source>
</evidence>
<evidence type="ECO:0000259" key="7">
    <source>
        <dbReference type="PROSITE" id="PS51186"/>
    </source>
</evidence>
<dbReference type="Proteomes" id="UP000007264">
    <property type="component" value="Unassembled WGS sequence"/>
</dbReference>
<comment type="catalytic activity">
    <reaction evidence="6">
        <text>L-glutamate + acetyl-CoA = N-acetyl-L-glutamate + CoA + H(+)</text>
        <dbReference type="Rhea" id="RHEA:24292"/>
        <dbReference type="ChEBI" id="CHEBI:15378"/>
        <dbReference type="ChEBI" id="CHEBI:29985"/>
        <dbReference type="ChEBI" id="CHEBI:44337"/>
        <dbReference type="ChEBI" id="CHEBI:57287"/>
        <dbReference type="ChEBI" id="CHEBI:57288"/>
        <dbReference type="EC" id="2.3.1.1"/>
    </reaction>
</comment>
<keyword evidence="9" id="KW-1185">Reference proteome</keyword>
<dbReference type="InterPro" id="IPR010167">
    <property type="entry name" value="NH2A_AcTrfase"/>
</dbReference>
<dbReference type="PROSITE" id="PS51186">
    <property type="entry name" value="GNAT"/>
    <property type="match status" value="1"/>
</dbReference>
<dbReference type="Gene3D" id="3.40.630.30">
    <property type="match status" value="1"/>
</dbReference>
<dbReference type="EC" id="2.3.1.1" evidence="3"/>
<dbReference type="OrthoDB" id="438291at2759"/>
<dbReference type="GeneID" id="17044675"/>
<dbReference type="UniPathway" id="UPA00068">
    <property type="reaction ID" value="UER00106"/>
</dbReference>